<evidence type="ECO:0000259" key="4">
    <source>
        <dbReference type="PROSITE" id="PS50053"/>
    </source>
</evidence>
<feature type="region of interest" description="Disordered" evidence="3">
    <location>
        <begin position="218"/>
        <end position="280"/>
    </location>
</feature>
<dbReference type="InterPro" id="IPR000626">
    <property type="entry name" value="Ubiquitin-like_dom"/>
</dbReference>
<sequence length="837" mass="91683">MSLPLSVEAITLYKNKVGFYVRSSQVEGDTVVSFNVKKEEIGSVMKSLTVYDDSDKGVISSITYEGPESKLVGNPFHSKSKGKTSSLKDLLEELRGAGINVVTRFGKYEGIIAGTEAAGQADGVSKYFVSLLTGGARIEAQSLQRICLSDITTVSLQSPSLRRDFAGYLEEMLRSCTADSKKVEIFCRGEGDRRVVANYVGSATEWRVSYRLFISSGSKKKKTGGTLSLKKKEQREEDQERESEDDAVIVVSEHPNAQSPSKSSQGPGTEGGEGEGEKEKSNFNLQALALVDNTTEEDWVDVRLSLVSGVIQVVPDDPTGHLKAKPKMEDKNYSGGMGFQIFVKTLTGKTVCLDVDSSDSMEAVKEKIQDKEGIPPDQQRLIFAGKQLEDGRTIADYNIGKESTLHLVLRLRGGPSEDEPKRIEKSTAASTNAVNLQTSDDSALTTFEIQEPVTIKRKQSGLVPFLFSQVEASRCIVFCQSTRARHPMSAVTMVSGFNFPLESGAIVVLEDGKYVGEALLGALRQGEISLLQYAVETGVVVTVKKGEPKGGVPHSLELLSHDEAGEKVPETNPKKATAFKLISTKTVTTKYTFANKSDRKFKELFIDHRMQSRNHEVKSPLENLVQGMAVDAAYNRFQTALEPFETLSFEVEETEQIEKVIGKYSLSKAVLKELTESGIASEAVLTRVKWLMSKNAVVSRLQGLDVRSPNLKEAKQVLDAGELPKELYKKMEEVAGVITTFKQAEAQVAETAKIIAEVFSDQQRLRENLTVLSNSSGGPVLNRYLKALEASEDLLGSQRQALKKGQEDVSTLRTNLARLGDALDEAMKAHIEKVQAE</sequence>
<dbReference type="Gene3D" id="3.10.20.90">
    <property type="entry name" value="Phosphatidylinositol 3-kinase Catalytic Subunit, Chain A, domain 1"/>
    <property type="match status" value="1"/>
</dbReference>
<dbReference type="InterPro" id="IPR019956">
    <property type="entry name" value="Ubiquitin_dom"/>
</dbReference>
<evidence type="ECO:0000313" key="5">
    <source>
        <dbReference type="EMBL" id="CEM44167.1"/>
    </source>
</evidence>
<evidence type="ECO:0000256" key="1">
    <source>
        <dbReference type="ARBA" id="ARBA00008430"/>
    </source>
</evidence>
<gene>
    <name evidence="5" type="ORF">Cvel_7061</name>
</gene>
<dbReference type="VEuPathDB" id="CryptoDB:Cvel_7061"/>
<dbReference type="FunFam" id="3.10.20.90:FF:000009">
    <property type="entry name" value="Ubiquitin-60S ribosomal protein"/>
    <property type="match status" value="1"/>
</dbReference>
<dbReference type="PRINTS" id="PR00348">
    <property type="entry name" value="UBIQUITIN"/>
</dbReference>
<feature type="compositionally biased region" description="Polar residues" evidence="3">
    <location>
        <begin position="255"/>
        <end position="267"/>
    </location>
</feature>
<dbReference type="PROSITE" id="PS00299">
    <property type="entry name" value="UBIQUITIN_1"/>
    <property type="match status" value="1"/>
</dbReference>
<dbReference type="PROSITE" id="PS50053">
    <property type="entry name" value="UBIQUITIN_2"/>
    <property type="match status" value="1"/>
</dbReference>
<organism evidence="5">
    <name type="scientific">Chromera velia CCMP2878</name>
    <dbReference type="NCBI Taxonomy" id="1169474"/>
    <lineage>
        <taxon>Eukaryota</taxon>
        <taxon>Sar</taxon>
        <taxon>Alveolata</taxon>
        <taxon>Colpodellida</taxon>
        <taxon>Chromeraceae</taxon>
        <taxon>Chromera</taxon>
    </lineage>
</organism>
<dbReference type="InterPro" id="IPR050158">
    <property type="entry name" value="Ubiquitin_ubiquitin-like"/>
</dbReference>
<dbReference type="SMART" id="SM00213">
    <property type="entry name" value="UBQ"/>
    <property type="match status" value="1"/>
</dbReference>
<dbReference type="InterPro" id="IPR029071">
    <property type="entry name" value="Ubiquitin-like_domsf"/>
</dbReference>
<keyword evidence="2" id="KW-1017">Isopeptide bond</keyword>
<dbReference type="EMBL" id="CDMZ01002858">
    <property type="protein sequence ID" value="CEM44167.1"/>
    <property type="molecule type" value="Genomic_DNA"/>
</dbReference>
<comment type="similarity">
    <text evidence="1">Belongs to the ubiquitin family.</text>
</comment>
<protein>
    <recommendedName>
        <fullName evidence="4">Ubiquitin-like domain-containing protein</fullName>
    </recommendedName>
</protein>
<dbReference type="SUPFAM" id="SSF54236">
    <property type="entry name" value="Ubiquitin-like"/>
    <property type="match status" value="1"/>
</dbReference>
<reference evidence="5" key="1">
    <citation type="submission" date="2014-11" db="EMBL/GenBank/DDBJ databases">
        <authorList>
            <person name="Otto D Thomas"/>
            <person name="Naeem Raeece"/>
        </authorList>
    </citation>
    <scope>NUCLEOTIDE SEQUENCE</scope>
</reference>
<accession>A0A0G4HJE8</accession>
<evidence type="ECO:0000256" key="3">
    <source>
        <dbReference type="SAM" id="MobiDB-lite"/>
    </source>
</evidence>
<evidence type="ECO:0000256" key="2">
    <source>
        <dbReference type="ARBA" id="ARBA00022499"/>
    </source>
</evidence>
<dbReference type="PANTHER" id="PTHR10666">
    <property type="entry name" value="UBIQUITIN"/>
    <property type="match status" value="1"/>
</dbReference>
<dbReference type="CDD" id="cd01803">
    <property type="entry name" value="Ubl_ubiquitin"/>
    <property type="match status" value="1"/>
</dbReference>
<proteinExistence type="inferred from homology"/>
<feature type="compositionally biased region" description="Acidic residues" evidence="3">
    <location>
        <begin position="236"/>
        <end position="247"/>
    </location>
</feature>
<dbReference type="AlphaFoldDB" id="A0A0G4HJE8"/>
<feature type="domain" description="Ubiquitin-like" evidence="4">
    <location>
        <begin position="339"/>
        <end position="414"/>
    </location>
</feature>
<dbReference type="Pfam" id="PF00240">
    <property type="entry name" value="ubiquitin"/>
    <property type="match status" value="1"/>
</dbReference>
<dbReference type="InterPro" id="IPR019954">
    <property type="entry name" value="Ubiquitin_CS"/>
</dbReference>
<name>A0A0G4HJE8_9ALVE</name>